<dbReference type="OrthoDB" id="2749390at2759"/>
<dbReference type="EMBL" id="ML122256">
    <property type="protein sequence ID" value="RPD63382.1"/>
    <property type="molecule type" value="Genomic_DNA"/>
</dbReference>
<feature type="compositionally biased region" description="Basic residues" evidence="1">
    <location>
        <begin position="1005"/>
        <end position="1015"/>
    </location>
</feature>
<dbReference type="Pfam" id="PF17667">
    <property type="entry name" value="Pkinase_fungal"/>
    <property type="match status" value="1"/>
</dbReference>
<protein>
    <recommendedName>
        <fullName evidence="2">Fungal-type protein kinase domain-containing protein</fullName>
    </recommendedName>
</protein>
<dbReference type="GO" id="GO:0004672">
    <property type="term" value="F:protein kinase activity"/>
    <property type="evidence" value="ECO:0007669"/>
    <property type="project" value="InterPro"/>
</dbReference>
<dbReference type="InterPro" id="IPR040976">
    <property type="entry name" value="Pkinase_fungal"/>
</dbReference>
<name>A0A5C2SHX3_9APHY</name>
<dbReference type="InterPro" id="IPR008266">
    <property type="entry name" value="Tyr_kinase_AS"/>
</dbReference>
<feature type="domain" description="Fungal-type protein kinase" evidence="2">
    <location>
        <begin position="330"/>
        <end position="690"/>
    </location>
</feature>
<evidence type="ECO:0000313" key="4">
    <source>
        <dbReference type="Proteomes" id="UP000313359"/>
    </source>
</evidence>
<evidence type="ECO:0000259" key="2">
    <source>
        <dbReference type="Pfam" id="PF17667"/>
    </source>
</evidence>
<dbReference type="Proteomes" id="UP000313359">
    <property type="component" value="Unassembled WGS sequence"/>
</dbReference>
<organism evidence="3 4">
    <name type="scientific">Lentinus tigrinus ALCF2SS1-6</name>
    <dbReference type="NCBI Taxonomy" id="1328759"/>
    <lineage>
        <taxon>Eukaryota</taxon>
        <taxon>Fungi</taxon>
        <taxon>Dikarya</taxon>
        <taxon>Basidiomycota</taxon>
        <taxon>Agaricomycotina</taxon>
        <taxon>Agaricomycetes</taxon>
        <taxon>Polyporales</taxon>
        <taxon>Polyporaceae</taxon>
        <taxon>Lentinus</taxon>
    </lineage>
</organism>
<reference evidence="3" key="1">
    <citation type="journal article" date="2018" name="Genome Biol. Evol.">
        <title>Genomics and development of Lentinus tigrinus, a white-rot wood-decaying mushroom with dimorphic fruiting bodies.</title>
        <authorList>
            <person name="Wu B."/>
            <person name="Xu Z."/>
            <person name="Knudson A."/>
            <person name="Carlson A."/>
            <person name="Chen N."/>
            <person name="Kovaka S."/>
            <person name="LaButti K."/>
            <person name="Lipzen A."/>
            <person name="Pennachio C."/>
            <person name="Riley R."/>
            <person name="Schakwitz W."/>
            <person name="Umezawa K."/>
            <person name="Ohm R.A."/>
            <person name="Grigoriev I.V."/>
            <person name="Nagy L.G."/>
            <person name="Gibbons J."/>
            <person name="Hibbett D."/>
        </authorList>
    </citation>
    <scope>NUCLEOTIDE SEQUENCE [LARGE SCALE GENOMIC DNA]</scope>
    <source>
        <strain evidence="3">ALCF2SS1-6</strain>
    </source>
</reference>
<dbReference type="Gene3D" id="1.10.510.10">
    <property type="entry name" value="Transferase(Phosphotransferase) domain 1"/>
    <property type="match status" value="1"/>
</dbReference>
<evidence type="ECO:0000256" key="1">
    <source>
        <dbReference type="SAM" id="MobiDB-lite"/>
    </source>
</evidence>
<accession>A0A5C2SHX3</accession>
<dbReference type="PANTHER" id="PTHR38248:SF2">
    <property type="entry name" value="FUNK1 11"/>
    <property type="match status" value="1"/>
</dbReference>
<dbReference type="PROSITE" id="PS00109">
    <property type="entry name" value="PROTEIN_KINASE_TYR"/>
    <property type="match status" value="1"/>
</dbReference>
<gene>
    <name evidence="3" type="ORF">L227DRAFT_387575</name>
</gene>
<dbReference type="SUPFAM" id="SSF56112">
    <property type="entry name" value="Protein kinase-like (PK-like)"/>
    <property type="match status" value="1"/>
</dbReference>
<feature type="compositionally biased region" description="Polar residues" evidence="1">
    <location>
        <begin position="900"/>
        <end position="917"/>
    </location>
</feature>
<dbReference type="AlphaFoldDB" id="A0A5C2SHX3"/>
<sequence length="1015" mass="112755">MSSDVSDTSIAVRIFELLGEMIAIDLIEKNMPTREHATKVEWAFVSNLRVAPGQQQMRKESDLSESDYSAAWHKVDRDIGLLPGHFLSLSDKYAVKNKPQQKIGGAFYPDEYKDDVLDGCPDWTCMGLPVEFKRGGTGLDPFEDRPGHHYEADKRKEVRGQVMSYAENVFGDQHRTAVYLLFVNGPIFRAMRWDHSGVIVSEPIDYLHSVDGTTCLLTFLNCYAAISPAGRGIDTTAVRLSEDSCGWQRMNVVAGGSEHDLDYDQHIIEDNSKLHDAFVDPSKGSVSLGTDDCILHRDPTAQCPHPTTCHRSYPDVVPEFTHARKYFQDSITEGHPRYMIKVGDMTLLVGKPMFQASGLIGRGTRGFVALDWQSQRLVFLKDSWRRYYEGMEEEGEIIEKLNKAGVPNIPTVLAHGDVEEQETETSNYSPLTGPKRVKPYPVWPVRNDLEARVKEVKCQSPKKPLPSTVAVPDVEYPWIDPESLTAHASLKVVSGPAGYPACCTPVNPPLPPRGAGPSAEYVAGLISDSSASEDVSGTAAGVKRSAEEMEKQEAGAGLRHLIHYRVVMKEICLGAMAFKNSRQWVAIILDSLVAHAQAYDRCGYIHRDVSAGNILILPTIRQHGNKRVVYWQGILADWELAKHKDINYAREPDRTGTWQYMSWSMHRFPGDSISIADELEAFVHVLIYGCVRFIHHNLQTIDDFMYFYFNGYTINDHGRLSCPPAKSQSLCSGILTDLNRHIKFLAADASMDHPLNSLIWKLLCLFKVRYEVLSWKKDHAAKASRRQQAAPSGNATATSMPRIIPDCWLNTSPTSQLVWEDDPDPTPEMEQIAASLQSHKTIGEILLQYLEPDIPPDGMKKPVVWPVNDKGPDRLGGYVPISERIAAPQTLQKPSKRLRTQANTKPVQAEPSTSGSKTARRTRQPRSRRIVAPSDRTTRSKDGTLPGSSQDRGLLQPGLSTRATARPGSSGRGAAAVNRAASRSNSRTTQATTNTRTRSQARGSGSKRSKGKAHD</sequence>
<feature type="compositionally biased region" description="Basic residues" evidence="1">
    <location>
        <begin position="918"/>
        <end position="929"/>
    </location>
</feature>
<feature type="region of interest" description="Disordered" evidence="1">
    <location>
        <begin position="886"/>
        <end position="1015"/>
    </location>
</feature>
<dbReference type="PANTHER" id="PTHR38248">
    <property type="entry name" value="FUNK1 6"/>
    <property type="match status" value="1"/>
</dbReference>
<feature type="compositionally biased region" description="Low complexity" evidence="1">
    <location>
        <begin position="962"/>
        <end position="1002"/>
    </location>
</feature>
<proteinExistence type="predicted"/>
<dbReference type="InterPro" id="IPR011009">
    <property type="entry name" value="Kinase-like_dom_sf"/>
</dbReference>
<evidence type="ECO:0000313" key="3">
    <source>
        <dbReference type="EMBL" id="RPD63382.1"/>
    </source>
</evidence>
<keyword evidence="4" id="KW-1185">Reference proteome</keyword>